<proteinExistence type="predicted"/>
<reference evidence="3" key="2">
    <citation type="journal article" date="2018" name="Nat. Commun.">
        <title>Extreme sensitivity to ultraviolet light in the fungal pathogen causing white-nose syndrome of bats.</title>
        <authorList>
            <person name="Palmer J.M."/>
            <person name="Drees K.P."/>
            <person name="Foster J.T."/>
            <person name="Lindner D.L."/>
        </authorList>
    </citation>
    <scope>NUCLEOTIDE SEQUENCE [LARGE SCALE GENOMIC DNA]</scope>
    <source>
        <strain evidence="3">UAMH 10579</strain>
    </source>
</reference>
<keyword evidence="1" id="KW-0663">Pyridoxal phosphate</keyword>
<dbReference type="RefSeq" id="XP_018130749.1">
    <property type="nucleotide sequence ID" value="XM_018274283.1"/>
</dbReference>
<dbReference type="Proteomes" id="UP000091956">
    <property type="component" value="Unassembled WGS sequence"/>
</dbReference>
<reference evidence="2 3" key="1">
    <citation type="submission" date="2016-03" db="EMBL/GenBank/DDBJ databases">
        <title>Comparative genomics of Pseudogymnoascus destructans, the fungus causing white-nose syndrome of bats.</title>
        <authorList>
            <person name="Palmer J.M."/>
            <person name="Drees K.P."/>
            <person name="Foster J.T."/>
            <person name="Lindner D.L."/>
        </authorList>
    </citation>
    <scope>NUCLEOTIDE SEQUENCE [LARGE SCALE GENOMIC DNA]</scope>
    <source>
        <strain evidence="2 3">UAMH 10579</strain>
    </source>
</reference>
<dbReference type="PANTHER" id="PTHR43092">
    <property type="entry name" value="L-CYSTEINE DESULFHYDRASE"/>
    <property type="match status" value="1"/>
</dbReference>
<organism evidence="2 3">
    <name type="scientific">Pseudogymnoascus verrucosus</name>
    <dbReference type="NCBI Taxonomy" id="342668"/>
    <lineage>
        <taxon>Eukaryota</taxon>
        <taxon>Fungi</taxon>
        <taxon>Dikarya</taxon>
        <taxon>Ascomycota</taxon>
        <taxon>Pezizomycotina</taxon>
        <taxon>Leotiomycetes</taxon>
        <taxon>Thelebolales</taxon>
        <taxon>Thelebolaceae</taxon>
        <taxon>Pseudogymnoascus</taxon>
    </lineage>
</organism>
<accession>A0A1B8GMI2</accession>
<dbReference type="AlphaFoldDB" id="A0A1B8GMI2"/>
<dbReference type="GeneID" id="28838201"/>
<dbReference type="PANTHER" id="PTHR43092:SF2">
    <property type="entry name" value="HERCYNYLCYSTEINE SULFOXIDE LYASE"/>
    <property type="match status" value="1"/>
</dbReference>
<protein>
    <submittedName>
        <fullName evidence="2">Uncharacterized protein</fullName>
    </submittedName>
</protein>
<keyword evidence="3" id="KW-1185">Reference proteome</keyword>
<gene>
    <name evidence="2" type="ORF">VE01_04815</name>
</gene>
<sequence>MEFAEEGGSVLGGDKAFGELFKKVSTVDPTPYVCVEEALKFRELTCGGEAAVREYCEHIAQAGGKRIAEIMGTEIMENETPTLHRCCFVNARLPLVVTNGAASYDTRAEPAQDQEAVNVQENKKISYIRDTDATEISKWMTERSIKDYETMIPVKFYRGEVWCRISGQVYLELQNFEWAAYRLEEMCERVLRGEFKDAPV</sequence>
<name>A0A1B8GMI2_9PEZI</name>
<evidence type="ECO:0000313" key="3">
    <source>
        <dbReference type="Proteomes" id="UP000091956"/>
    </source>
</evidence>
<dbReference type="EMBL" id="KV460224">
    <property type="protein sequence ID" value="OBT97016.1"/>
    <property type="molecule type" value="Genomic_DNA"/>
</dbReference>
<evidence type="ECO:0000313" key="2">
    <source>
        <dbReference type="EMBL" id="OBT97016.1"/>
    </source>
</evidence>
<dbReference type="STRING" id="342668.A0A1B8GMI2"/>
<evidence type="ECO:0000256" key="1">
    <source>
        <dbReference type="ARBA" id="ARBA00022898"/>
    </source>
</evidence>